<keyword evidence="2" id="KW-0963">Cytoplasm</keyword>
<keyword evidence="11" id="KW-0966">Cell projection</keyword>
<evidence type="ECO:0000256" key="1">
    <source>
        <dbReference type="ARBA" id="ARBA00004120"/>
    </source>
</evidence>
<dbReference type="Pfam" id="PF18383">
    <property type="entry name" value="IFT81_CH"/>
    <property type="match status" value="1"/>
</dbReference>
<feature type="domain" description="IFT81 calponin homology" evidence="17">
    <location>
        <begin position="4"/>
        <end position="125"/>
    </location>
</feature>
<keyword evidence="3" id="KW-0597">Phosphoprotein</keyword>
<dbReference type="GO" id="GO:0036064">
    <property type="term" value="C:ciliary basal body"/>
    <property type="evidence" value="ECO:0007669"/>
    <property type="project" value="TreeGrafter"/>
</dbReference>
<keyword evidence="7" id="KW-0007">Acetylation</keyword>
<keyword evidence="5" id="KW-0970">Cilium biogenesis/degradation</keyword>
<feature type="coiled-coil region" evidence="16">
    <location>
        <begin position="135"/>
        <end position="188"/>
    </location>
</feature>
<comment type="function">
    <text evidence="13">Component of the intraflagellar transport (IFT) complex B: together with IFT74, forms a tubulin-binding module that specifically mediates transport of tubulin within the cilium. Binds tubulin via its CH (calponin-homology)-like region. Required for ciliogenesis. Required for proper regulation of SHH signaling. Plays an important role during spermatogenesis by modulating the assembly and elongation of the sperm flagella.</text>
</comment>
<evidence type="ECO:0000256" key="6">
    <source>
        <dbReference type="ARBA" id="ARBA00022871"/>
    </source>
</evidence>
<keyword evidence="8 16" id="KW-0175">Coiled coil</keyword>
<dbReference type="WBParaSite" id="SMUV_0001042001-mRNA-1">
    <property type="protein sequence ID" value="SMUV_0001042001-mRNA-1"/>
    <property type="gene ID" value="SMUV_0001042001"/>
</dbReference>
<evidence type="ECO:0000256" key="12">
    <source>
        <dbReference type="ARBA" id="ARBA00043983"/>
    </source>
</evidence>
<name>A0A0N5AZJ5_9BILA</name>
<keyword evidence="18" id="KW-1185">Reference proteome</keyword>
<dbReference type="PANTHER" id="PTHR15614">
    <property type="entry name" value="INTRAFLAGELLAR TRANSPORT PROTEIN 81 HOMOLOG"/>
    <property type="match status" value="1"/>
</dbReference>
<keyword evidence="6" id="KW-0744">Spermatogenesis</keyword>
<dbReference type="InterPro" id="IPR041146">
    <property type="entry name" value="IFT81_CH"/>
</dbReference>
<evidence type="ECO:0000313" key="19">
    <source>
        <dbReference type="WBParaSite" id="SMUV_0001042001-mRNA-1"/>
    </source>
</evidence>
<dbReference type="InterPro" id="IPR043016">
    <property type="entry name" value="IFT81_N_sf"/>
</dbReference>
<protein>
    <recommendedName>
        <fullName evidence="14">Intraflagellar transport protein 81 homolog</fullName>
    </recommendedName>
    <alternativeName>
        <fullName evidence="15">Carnitine deficiency-associated protein expressed in ventricle 1</fullName>
    </alternativeName>
</protein>
<evidence type="ECO:0000259" key="17">
    <source>
        <dbReference type="Pfam" id="PF18383"/>
    </source>
</evidence>
<evidence type="ECO:0000256" key="9">
    <source>
        <dbReference type="ARBA" id="ARBA00023069"/>
    </source>
</evidence>
<dbReference type="Gene3D" id="1.10.418.70">
    <property type="entry name" value="Intraflagellar transport protein 81, N-terminal domain"/>
    <property type="match status" value="1"/>
</dbReference>
<dbReference type="GO" id="GO:0042073">
    <property type="term" value="P:intraciliary transport"/>
    <property type="evidence" value="ECO:0007669"/>
    <property type="project" value="InterPro"/>
</dbReference>
<evidence type="ECO:0000256" key="10">
    <source>
        <dbReference type="ARBA" id="ARBA00023212"/>
    </source>
</evidence>
<keyword evidence="9" id="KW-0969">Cilium</keyword>
<keyword evidence="4" id="KW-0221">Differentiation</keyword>
<dbReference type="GO" id="GO:0060271">
    <property type="term" value="P:cilium assembly"/>
    <property type="evidence" value="ECO:0007669"/>
    <property type="project" value="InterPro"/>
</dbReference>
<keyword evidence="10" id="KW-0206">Cytoskeleton</keyword>
<dbReference type="InterPro" id="IPR029600">
    <property type="entry name" value="IFT81"/>
</dbReference>
<dbReference type="Proteomes" id="UP000046393">
    <property type="component" value="Unplaced"/>
</dbReference>
<dbReference type="GO" id="GO:0015631">
    <property type="term" value="F:tubulin binding"/>
    <property type="evidence" value="ECO:0007669"/>
    <property type="project" value="InterPro"/>
</dbReference>
<dbReference type="AlphaFoldDB" id="A0A0N5AZJ5"/>
<sequence>MTAETLKIIVQGLNDEPFNMKLNVIHFNALSSGKLLQILSDVLRWIESAPRIKIVQESAEDTALRIFDTLRVLRYKPPVDLDQEWRRGIVEGEKFAVYPILEWIFNNSDKLKERIYLAKYLTKIDVPGEYHDVETAELSNQITALMEEFKETETRKDTILVEDIKSDLKAMEQEKEYLLKKVEKTEDKLKNIPNAPKLLEFANILRLEKQREDVLMLQIQEQRNLQGNTLSQLQEELETNRYIVKEKLPKEIESKRAIIAELSKIANMPAIDEKSIADIQILAMAKKVTAISRKKAALAEKLQKNRFLLKIFRIQLQFKMLLK</sequence>
<evidence type="ECO:0000256" key="13">
    <source>
        <dbReference type="ARBA" id="ARBA00055755"/>
    </source>
</evidence>
<comment type="similarity">
    <text evidence="12">Belongs to the IFT81 family.</text>
</comment>
<evidence type="ECO:0000256" key="7">
    <source>
        <dbReference type="ARBA" id="ARBA00022990"/>
    </source>
</evidence>
<evidence type="ECO:0000256" key="11">
    <source>
        <dbReference type="ARBA" id="ARBA00023273"/>
    </source>
</evidence>
<dbReference type="GO" id="GO:0030154">
    <property type="term" value="P:cell differentiation"/>
    <property type="evidence" value="ECO:0007669"/>
    <property type="project" value="UniProtKB-KW"/>
</dbReference>
<evidence type="ECO:0000256" key="16">
    <source>
        <dbReference type="SAM" id="Coils"/>
    </source>
</evidence>
<evidence type="ECO:0000256" key="8">
    <source>
        <dbReference type="ARBA" id="ARBA00023054"/>
    </source>
</evidence>
<evidence type="ECO:0000313" key="18">
    <source>
        <dbReference type="Proteomes" id="UP000046393"/>
    </source>
</evidence>
<dbReference type="STRING" id="451379.A0A0N5AZJ5"/>
<dbReference type="PANTHER" id="PTHR15614:SF2">
    <property type="entry name" value="INTRAFLAGELLAR TRANSPORT PROTEIN 81 HOMOLOG"/>
    <property type="match status" value="1"/>
</dbReference>
<dbReference type="GO" id="GO:0007283">
    <property type="term" value="P:spermatogenesis"/>
    <property type="evidence" value="ECO:0007669"/>
    <property type="project" value="UniProtKB-KW"/>
</dbReference>
<evidence type="ECO:0000256" key="14">
    <source>
        <dbReference type="ARBA" id="ARBA00073058"/>
    </source>
</evidence>
<accession>A0A0N5AZJ5</accession>
<evidence type="ECO:0000256" key="4">
    <source>
        <dbReference type="ARBA" id="ARBA00022782"/>
    </source>
</evidence>
<organism evidence="18 19">
    <name type="scientific">Syphacia muris</name>
    <dbReference type="NCBI Taxonomy" id="451379"/>
    <lineage>
        <taxon>Eukaryota</taxon>
        <taxon>Metazoa</taxon>
        <taxon>Ecdysozoa</taxon>
        <taxon>Nematoda</taxon>
        <taxon>Chromadorea</taxon>
        <taxon>Rhabditida</taxon>
        <taxon>Spirurina</taxon>
        <taxon>Oxyuridomorpha</taxon>
        <taxon>Oxyuroidea</taxon>
        <taxon>Oxyuridae</taxon>
        <taxon>Syphacia</taxon>
    </lineage>
</organism>
<evidence type="ECO:0000256" key="3">
    <source>
        <dbReference type="ARBA" id="ARBA00022553"/>
    </source>
</evidence>
<reference evidence="19" key="1">
    <citation type="submission" date="2017-02" db="UniProtKB">
        <authorList>
            <consortium name="WormBaseParasite"/>
        </authorList>
    </citation>
    <scope>IDENTIFICATION</scope>
</reference>
<dbReference type="GO" id="GO:0030992">
    <property type="term" value="C:intraciliary transport particle B"/>
    <property type="evidence" value="ECO:0007669"/>
    <property type="project" value="InterPro"/>
</dbReference>
<proteinExistence type="inferred from homology"/>
<dbReference type="FunFam" id="1.10.418.70:FF:000001">
    <property type="entry name" value="Intraflagellar transport protein 81 homolog"/>
    <property type="match status" value="1"/>
</dbReference>
<evidence type="ECO:0000256" key="5">
    <source>
        <dbReference type="ARBA" id="ARBA00022794"/>
    </source>
</evidence>
<comment type="subcellular location">
    <subcellularLocation>
        <location evidence="1">Cytoplasm</location>
        <location evidence="1">Cytoskeleton</location>
        <location evidence="1">Cilium basal body</location>
    </subcellularLocation>
</comment>
<evidence type="ECO:0000256" key="15">
    <source>
        <dbReference type="ARBA" id="ARBA00079903"/>
    </source>
</evidence>
<evidence type="ECO:0000256" key="2">
    <source>
        <dbReference type="ARBA" id="ARBA00022490"/>
    </source>
</evidence>